<feature type="active site" description="Proton acceptor" evidence="4">
    <location>
        <position position="77"/>
    </location>
</feature>
<reference evidence="5" key="1">
    <citation type="submission" date="2022-04" db="EMBL/GenBank/DDBJ databases">
        <authorList>
            <person name="Ren T."/>
        </authorList>
    </citation>
    <scope>NUCLEOTIDE SEQUENCE</scope>
    <source>
        <strain evidence="5">F63249</strain>
    </source>
</reference>
<gene>
    <name evidence="5" type="ORF">MUY34_15725</name>
</gene>
<comment type="similarity">
    <text evidence="4">Belongs to the Maf family. YhdE subfamily.</text>
</comment>
<comment type="function">
    <text evidence="4">Nucleoside triphosphate pyrophosphatase that hydrolyzes dTTP and UTP. May have a dual role in cell division arrest and in preventing the incorporation of modified nucleotides into cellular nucleic acids.</text>
</comment>
<evidence type="ECO:0000313" key="6">
    <source>
        <dbReference type="Proteomes" id="UP001203687"/>
    </source>
</evidence>
<feature type="site" description="Important for substrate specificity" evidence="4">
    <location>
        <position position="78"/>
    </location>
</feature>
<feature type="site" description="Important for substrate specificity" evidence="4">
    <location>
        <position position="19"/>
    </location>
</feature>
<comment type="cofactor">
    <cofactor evidence="1 4">
        <name>a divalent metal cation</name>
        <dbReference type="ChEBI" id="CHEBI:60240"/>
    </cofactor>
</comment>
<evidence type="ECO:0000313" key="5">
    <source>
        <dbReference type="EMBL" id="MCK8482083.1"/>
    </source>
</evidence>
<dbReference type="SUPFAM" id="SSF52972">
    <property type="entry name" value="ITPase-like"/>
    <property type="match status" value="1"/>
</dbReference>
<dbReference type="Pfam" id="PF02545">
    <property type="entry name" value="Maf"/>
    <property type="match status" value="1"/>
</dbReference>
<dbReference type="EMBL" id="JALPQF010000020">
    <property type="protein sequence ID" value="MCK8482083.1"/>
    <property type="molecule type" value="Genomic_DNA"/>
</dbReference>
<evidence type="ECO:0000256" key="4">
    <source>
        <dbReference type="HAMAP-Rule" id="MF_00528"/>
    </source>
</evidence>
<keyword evidence="4" id="KW-0963">Cytoplasm</keyword>
<keyword evidence="3 4" id="KW-0546">Nucleotide metabolism</keyword>
<dbReference type="InterPro" id="IPR029001">
    <property type="entry name" value="ITPase-like_fam"/>
</dbReference>
<evidence type="ECO:0000256" key="3">
    <source>
        <dbReference type="ARBA" id="ARBA00023080"/>
    </source>
</evidence>
<comment type="caution">
    <text evidence="4">Lacks conserved residue(s) required for the propagation of feature annotation.</text>
</comment>
<evidence type="ECO:0000256" key="1">
    <source>
        <dbReference type="ARBA" id="ARBA00001968"/>
    </source>
</evidence>
<dbReference type="PANTHER" id="PTHR43213">
    <property type="entry name" value="BIFUNCTIONAL DTTP/UTP PYROPHOSPHATASE/METHYLTRANSFERASE PROTEIN-RELATED"/>
    <property type="match status" value="1"/>
</dbReference>
<protein>
    <recommendedName>
        <fullName evidence="4">dTTP/UTP pyrophosphatase</fullName>
        <shortName evidence="4">dTTPase/UTPase</shortName>
        <ecNumber evidence="4">3.6.1.9</ecNumber>
    </recommendedName>
    <alternativeName>
        <fullName evidence="4">Nucleoside triphosphate pyrophosphatase</fullName>
    </alternativeName>
    <alternativeName>
        <fullName evidence="4">Nucleotide pyrophosphatase</fullName>
        <shortName evidence="4">Nucleotide PPase</shortName>
    </alternativeName>
</protein>
<keyword evidence="2 4" id="KW-0378">Hydrolase</keyword>
<comment type="caution">
    <text evidence="5">The sequence shown here is derived from an EMBL/GenBank/DDBJ whole genome shotgun (WGS) entry which is preliminary data.</text>
</comment>
<keyword evidence="6" id="KW-1185">Reference proteome</keyword>
<dbReference type="InterPro" id="IPR003697">
    <property type="entry name" value="Maf-like"/>
</dbReference>
<comment type="subcellular location">
    <subcellularLocation>
        <location evidence="4">Cytoplasm</location>
    </subcellularLocation>
</comment>
<evidence type="ECO:0000256" key="2">
    <source>
        <dbReference type="ARBA" id="ARBA00022801"/>
    </source>
</evidence>
<dbReference type="NCBIfam" id="TIGR00172">
    <property type="entry name" value="maf"/>
    <property type="match status" value="1"/>
</dbReference>
<dbReference type="CDD" id="cd00555">
    <property type="entry name" value="Maf"/>
    <property type="match status" value="1"/>
</dbReference>
<dbReference type="EC" id="3.6.1.9" evidence="4"/>
<sequence length="195" mass="22222">MINYKLATYHIILASGSPRRQQFFNELGLDFEIRLKPVDESYPDRLRHFEISDYLAQLKSLPFKNELQDKEILITSDTIVWHNQKALGKPKDAQEAFDMLSSMSGTTHEVITSICFTTPTTQKTVNAVTKVTFKVLTEDEINHYITTYQPFDKAGAYGIQEWIGQIGIVNIEGSYTNVVGLPTHLLYKTLNSMVQ</sequence>
<dbReference type="RefSeq" id="WP_248413816.1">
    <property type="nucleotide sequence ID" value="NZ_JALPQF010000020.1"/>
</dbReference>
<dbReference type="Gene3D" id="3.90.950.10">
    <property type="match status" value="1"/>
</dbReference>
<proteinExistence type="inferred from homology"/>
<comment type="catalytic activity">
    <reaction evidence="4">
        <text>dTTP + H2O = dTMP + diphosphate + H(+)</text>
        <dbReference type="Rhea" id="RHEA:28534"/>
        <dbReference type="ChEBI" id="CHEBI:15377"/>
        <dbReference type="ChEBI" id="CHEBI:15378"/>
        <dbReference type="ChEBI" id="CHEBI:33019"/>
        <dbReference type="ChEBI" id="CHEBI:37568"/>
        <dbReference type="ChEBI" id="CHEBI:63528"/>
        <dbReference type="EC" id="3.6.1.9"/>
    </reaction>
</comment>
<feature type="site" description="Important for substrate specificity" evidence="4">
    <location>
        <position position="160"/>
    </location>
</feature>
<comment type="catalytic activity">
    <reaction evidence="4">
        <text>UTP + H2O = UMP + diphosphate + H(+)</text>
        <dbReference type="Rhea" id="RHEA:29395"/>
        <dbReference type="ChEBI" id="CHEBI:15377"/>
        <dbReference type="ChEBI" id="CHEBI:15378"/>
        <dbReference type="ChEBI" id="CHEBI:33019"/>
        <dbReference type="ChEBI" id="CHEBI:46398"/>
        <dbReference type="ChEBI" id="CHEBI:57865"/>
        <dbReference type="EC" id="3.6.1.9"/>
    </reaction>
</comment>
<dbReference type="Proteomes" id="UP001203687">
    <property type="component" value="Unassembled WGS sequence"/>
</dbReference>
<dbReference type="PIRSF" id="PIRSF006305">
    <property type="entry name" value="Maf"/>
    <property type="match status" value="1"/>
</dbReference>
<organism evidence="5 6">
    <name type="scientific">Psychroserpens algicola</name>
    <dbReference type="NCBI Taxonomy" id="1719034"/>
    <lineage>
        <taxon>Bacteria</taxon>
        <taxon>Pseudomonadati</taxon>
        <taxon>Bacteroidota</taxon>
        <taxon>Flavobacteriia</taxon>
        <taxon>Flavobacteriales</taxon>
        <taxon>Flavobacteriaceae</taxon>
        <taxon>Psychroserpens</taxon>
    </lineage>
</organism>
<dbReference type="PANTHER" id="PTHR43213:SF5">
    <property type="entry name" value="BIFUNCTIONAL DTTP_UTP PYROPHOSPHATASE_METHYLTRANSFERASE PROTEIN-RELATED"/>
    <property type="match status" value="1"/>
</dbReference>
<accession>A0ABT0HCJ8</accession>
<dbReference type="HAMAP" id="MF_00528">
    <property type="entry name" value="Maf"/>
    <property type="match status" value="1"/>
</dbReference>
<name>A0ABT0HCJ8_9FLAO</name>